<proteinExistence type="inferred from homology"/>
<gene>
    <name evidence="3" type="ORF">SD10_27580</name>
</gene>
<dbReference type="InterPro" id="IPR012338">
    <property type="entry name" value="Beta-lactam/transpept-like"/>
</dbReference>
<dbReference type="SUPFAM" id="SSF56601">
    <property type="entry name" value="beta-lactamase/transpeptidase-like"/>
    <property type="match status" value="1"/>
</dbReference>
<organism evidence="3 4">
    <name type="scientific">Spirosoma radiotolerans</name>
    <dbReference type="NCBI Taxonomy" id="1379870"/>
    <lineage>
        <taxon>Bacteria</taxon>
        <taxon>Pseudomonadati</taxon>
        <taxon>Bacteroidota</taxon>
        <taxon>Cytophagia</taxon>
        <taxon>Cytophagales</taxon>
        <taxon>Cytophagaceae</taxon>
        <taxon>Spirosoma</taxon>
    </lineage>
</organism>
<evidence type="ECO:0000313" key="3">
    <source>
        <dbReference type="EMBL" id="AKD58108.1"/>
    </source>
</evidence>
<dbReference type="HOGENOM" id="CLU_017692_1_2_10"/>
<accession>A0A0E4A0W1</accession>
<protein>
    <submittedName>
        <fullName evidence="3">Peptidase S13</fullName>
    </submittedName>
</protein>
<dbReference type="PROSITE" id="PS51257">
    <property type="entry name" value="PROKAR_LIPOPROTEIN"/>
    <property type="match status" value="1"/>
</dbReference>
<evidence type="ECO:0000256" key="2">
    <source>
        <dbReference type="ARBA" id="ARBA00022801"/>
    </source>
</evidence>
<dbReference type="PANTHER" id="PTHR30023:SF0">
    <property type="entry name" value="PENICILLIN-SENSITIVE CARBOXYPEPTIDASE A"/>
    <property type="match status" value="1"/>
</dbReference>
<comment type="similarity">
    <text evidence="1">Belongs to the peptidase S13 family.</text>
</comment>
<dbReference type="Gene3D" id="3.40.710.10">
    <property type="entry name" value="DD-peptidase/beta-lactamase superfamily"/>
    <property type="match status" value="2"/>
</dbReference>
<evidence type="ECO:0000313" key="4">
    <source>
        <dbReference type="Proteomes" id="UP000033054"/>
    </source>
</evidence>
<dbReference type="Pfam" id="PF02113">
    <property type="entry name" value="Peptidase_S13"/>
    <property type="match status" value="2"/>
</dbReference>
<dbReference type="OrthoDB" id="9802627at2"/>
<dbReference type="GO" id="GO:0004185">
    <property type="term" value="F:serine-type carboxypeptidase activity"/>
    <property type="evidence" value="ECO:0007669"/>
    <property type="project" value="InterPro"/>
</dbReference>
<evidence type="ECO:0000256" key="1">
    <source>
        <dbReference type="ARBA" id="ARBA00006096"/>
    </source>
</evidence>
<dbReference type="GO" id="GO:0006508">
    <property type="term" value="P:proteolysis"/>
    <property type="evidence" value="ECO:0007669"/>
    <property type="project" value="InterPro"/>
</dbReference>
<name>A0A0E4A0W1_9BACT</name>
<dbReference type="GO" id="GO:0000270">
    <property type="term" value="P:peptidoglycan metabolic process"/>
    <property type="evidence" value="ECO:0007669"/>
    <property type="project" value="TreeGrafter"/>
</dbReference>
<dbReference type="KEGG" id="srd:SD10_27580"/>
<dbReference type="RefSeq" id="WP_046578562.1">
    <property type="nucleotide sequence ID" value="NZ_CP010429.1"/>
</dbReference>
<dbReference type="PANTHER" id="PTHR30023">
    <property type="entry name" value="D-ALANYL-D-ALANINE CARBOXYPEPTIDASE"/>
    <property type="match status" value="1"/>
</dbReference>
<keyword evidence="4" id="KW-1185">Reference proteome</keyword>
<sequence length="421" mass="47196">MKVALPFLLVLVVVGCSPARRISRELQTKSIYTDHFTGVAVYDPAQRRALIQHNADKPFTPASNTKLFSFYAGLLSLRDSLPVLRYAVRNDSLIFWGTGNPLLLHPDLPDTTALAFLRNRPERLFYSPANYEGPRFGAGWAWDDYNDDYSPELAPMPIYGNVVRFTKSTTLPHRFIDSTQSIATATGGVHRAEFTNQFVRPAAGKTARQDVPFRWSAVVVAQLLADTLHRPVSVVNLPVFPNARLIRGSSTDSLYKRMLHVSDNQFAEQVLFMASAEQQPTQLNPTIELRRIADSLQYSATAKSPVRWVDGSGLSRYNLFTPNVLIGLLGRIYAKVPQQRLFTLLPAAGQSGTLRSMAADGKPYIFAKSGSMTGVYNLSGYVLTKRNKLLYFSIMHNNFIQPVSEIRRRTADLLKEIHERM</sequence>
<dbReference type="EMBL" id="CP010429">
    <property type="protein sequence ID" value="AKD58108.1"/>
    <property type="molecule type" value="Genomic_DNA"/>
</dbReference>
<dbReference type="PATRIC" id="fig|1379870.5.peg.5942"/>
<dbReference type="AlphaFoldDB" id="A0A0E4A0W1"/>
<dbReference type="PRINTS" id="PR00922">
    <property type="entry name" value="DADACBPTASE3"/>
</dbReference>
<dbReference type="STRING" id="1379870.SD10_27580"/>
<keyword evidence="2" id="KW-0378">Hydrolase</keyword>
<dbReference type="Proteomes" id="UP000033054">
    <property type="component" value="Chromosome"/>
</dbReference>
<dbReference type="InterPro" id="IPR000667">
    <property type="entry name" value="Peptidase_S13"/>
</dbReference>
<reference evidence="3 4" key="1">
    <citation type="journal article" date="2014" name="Curr. Microbiol.">
        <title>Spirosoma radiotolerans sp. nov., a gamma-radiation-resistant bacterium isolated from gamma ray-irradiated soil.</title>
        <authorList>
            <person name="Lee J.J."/>
            <person name="Srinivasan S."/>
            <person name="Lim S."/>
            <person name="Joe M."/>
            <person name="Im S."/>
            <person name="Bae S.I."/>
            <person name="Park K.R."/>
            <person name="Han J.H."/>
            <person name="Park S.H."/>
            <person name="Joo B.M."/>
            <person name="Park S.J."/>
            <person name="Kim M.K."/>
        </authorList>
    </citation>
    <scope>NUCLEOTIDE SEQUENCE [LARGE SCALE GENOMIC DNA]</scope>
    <source>
        <strain evidence="3 4">DG5A</strain>
    </source>
</reference>